<evidence type="ECO:0000256" key="4">
    <source>
        <dbReference type="SAM" id="Coils"/>
    </source>
</evidence>
<keyword evidence="1" id="KW-0677">Repeat</keyword>
<dbReference type="PANTHER" id="PTHR24201">
    <property type="entry name" value="ANK_REP_REGION DOMAIN-CONTAINING PROTEIN"/>
    <property type="match status" value="1"/>
</dbReference>
<evidence type="ECO:0000256" key="1">
    <source>
        <dbReference type="ARBA" id="ARBA00022737"/>
    </source>
</evidence>
<dbReference type="InterPro" id="IPR036770">
    <property type="entry name" value="Ankyrin_rpt-contain_sf"/>
</dbReference>
<dbReference type="RefSeq" id="XP_026536298.1">
    <property type="nucleotide sequence ID" value="XM_026680513.1"/>
</dbReference>
<dbReference type="Proteomes" id="UP000504612">
    <property type="component" value="Unplaced"/>
</dbReference>
<dbReference type="SUPFAM" id="SSF48403">
    <property type="entry name" value="Ankyrin repeat"/>
    <property type="match status" value="1"/>
</dbReference>
<organism evidence="5 6">
    <name type="scientific">Notechis scutatus</name>
    <name type="common">mainland tiger snake</name>
    <dbReference type="NCBI Taxonomy" id="8663"/>
    <lineage>
        <taxon>Eukaryota</taxon>
        <taxon>Metazoa</taxon>
        <taxon>Chordata</taxon>
        <taxon>Craniata</taxon>
        <taxon>Vertebrata</taxon>
        <taxon>Euteleostomi</taxon>
        <taxon>Lepidosauria</taxon>
        <taxon>Squamata</taxon>
        <taxon>Bifurcata</taxon>
        <taxon>Unidentata</taxon>
        <taxon>Episquamata</taxon>
        <taxon>Toxicofera</taxon>
        <taxon>Serpentes</taxon>
        <taxon>Colubroidea</taxon>
        <taxon>Elapidae</taxon>
        <taxon>Hydrophiinae</taxon>
        <taxon>Notechis</taxon>
    </lineage>
</organism>
<dbReference type="Pfam" id="PF12796">
    <property type="entry name" value="Ank_2"/>
    <property type="match status" value="1"/>
</dbReference>
<dbReference type="SMART" id="SM00248">
    <property type="entry name" value="ANK"/>
    <property type="match status" value="3"/>
</dbReference>
<name>A0A6J1V6J3_9SAUR</name>
<keyword evidence="5" id="KW-1185">Reference proteome</keyword>
<keyword evidence="4" id="KW-0175">Coiled coil</keyword>
<dbReference type="InterPro" id="IPR050776">
    <property type="entry name" value="Ank_Repeat/CDKN_Inhibitor"/>
</dbReference>
<feature type="coiled-coil region" evidence="4">
    <location>
        <begin position="246"/>
        <end position="280"/>
    </location>
</feature>
<dbReference type="InterPro" id="IPR002110">
    <property type="entry name" value="Ankyrin_rpt"/>
</dbReference>
<evidence type="ECO:0000313" key="5">
    <source>
        <dbReference type="Proteomes" id="UP000504612"/>
    </source>
</evidence>
<evidence type="ECO:0000313" key="6">
    <source>
        <dbReference type="RefSeq" id="XP_026536298.1"/>
    </source>
</evidence>
<dbReference type="CTD" id="338699"/>
<evidence type="ECO:0000256" key="2">
    <source>
        <dbReference type="ARBA" id="ARBA00023043"/>
    </source>
</evidence>
<evidence type="ECO:0000256" key="3">
    <source>
        <dbReference type="PROSITE-ProRule" id="PRU00023"/>
    </source>
</evidence>
<feature type="repeat" description="ANK" evidence="3">
    <location>
        <begin position="96"/>
        <end position="128"/>
    </location>
</feature>
<reference evidence="6" key="1">
    <citation type="submission" date="2025-08" db="UniProtKB">
        <authorList>
            <consortium name="RefSeq"/>
        </authorList>
    </citation>
    <scope>IDENTIFICATION</scope>
</reference>
<dbReference type="PANTHER" id="PTHR24201:SF2">
    <property type="entry name" value="ANKYRIN REPEAT DOMAIN-CONTAINING PROTEIN 42"/>
    <property type="match status" value="1"/>
</dbReference>
<dbReference type="KEGG" id="nss:113420553"/>
<protein>
    <submittedName>
        <fullName evidence="6">Ankyrin repeat domain-containing protein 42</fullName>
    </submittedName>
</protein>
<accession>A0A6J1V6J3</accession>
<dbReference type="AlphaFoldDB" id="A0A6J1V6J3"/>
<dbReference type="GeneID" id="113420553"/>
<dbReference type="Gene3D" id="1.25.40.20">
    <property type="entry name" value="Ankyrin repeat-containing domain"/>
    <property type="match status" value="1"/>
</dbReference>
<dbReference type="PROSITE" id="PS50088">
    <property type="entry name" value="ANK_REPEAT"/>
    <property type="match status" value="2"/>
</dbReference>
<sequence>MAYKFNRNKTVYCLHWLLWHGADQTAVTVRGWTAAHLAAIRGQDACMQALHLNAVNLGLPDDLGCTPAHLAATHGHSFTLQTILRSGVDVNASDKNDWKPIHNAAFYGRLGCLQLLVRWGATLDDADKDGNLPGMVGETSQSCQRFAQLAVVAYLKNKMGNDSDLEIDIKDPTFFEHHGVEGSTDSKGDLKENKQEKIDARERAYQKVEELQGLLEMAISNFKQLGGITPRERQAKLEEKRFERTVSELNGQLEYEQMRREKLEAQLDEARAEIGKLKKLQGKNEMSSTHKLSVESLDFLKEEPDLDTAASDLPKVSFDTKKEKRLKKRPLFGPGGVIVKRF</sequence>
<gene>
    <name evidence="6" type="primary">ANKRD42</name>
</gene>
<proteinExistence type="predicted"/>
<feature type="repeat" description="ANK" evidence="3">
    <location>
        <begin position="63"/>
        <end position="95"/>
    </location>
</feature>
<dbReference type="PROSITE" id="PS50297">
    <property type="entry name" value="ANK_REP_REGION"/>
    <property type="match status" value="1"/>
</dbReference>
<keyword evidence="2 3" id="KW-0040">ANK repeat</keyword>